<sequence>MRPFALRKIDFSCPIDVDVVNPADFRSFTLRKTDFLSATG</sequence>
<accession>C4GAG2</accession>
<dbReference type="HOGENOM" id="CLU_3296498_0_0_9"/>
<proteinExistence type="predicted"/>
<protein>
    <submittedName>
        <fullName evidence="1">Uncharacterized protein</fullName>
    </submittedName>
</protein>
<evidence type="ECO:0000313" key="1">
    <source>
        <dbReference type="EMBL" id="EEP28105.1"/>
    </source>
</evidence>
<dbReference type="EMBL" id="ACIP02000002">
    <property type="protein sequence ID" value="EEP28105.1"/>
    <property type="molecule type" value="Genomic_DNA"/>
</dbReference>
<evidence type="ECO:0000313" key="2">
    <source>
        <dbReference type="Proteomes" id="UP000003494"/>
    </source>
</evidence>
<dbReference type="Proteomes" id="UP000003494">
    <property type="component" value="Unassembled WGS sequence"/>
</dbReference>
<gene>
    <name evidence="1" type="ORF">GCWU000342_00911</name>
</gene>
<dbReference type="STRING" id="626523.GCWU000342_00911"/>
<name>C4GAG2_9FIRM</name>
<dbReference type="AlphaFoldDB" id="C4GAG2"/>
<comment type="caution">
    <text evidence="1">The sequence shown here is derived from an EMBL/GenBank/DDBJ whole genome shotgun (WGS) entry which is preliminary data.</text>
</comment>
<organism evidence="1 2">
    <name type="scientific">Shuttleworthella satelles DSM 14600</name>
    <dbReference type="NCBI Taxonomy" id="626523"/>
    <lineage>
        <taxon>Bacteria</taxon>
        <taxon>Bacillati</taxon>
        <taxon>Bacillota</taxon>
        <taxon>Clostridia</taxon>
        <taxon>Lachnospirales</taxon>
        <taxon>Lachnospiraceae</taxon>
        <taxon>Shuttleworthella</taxon>
    </lineage>
</organism>
<keyword evidence="2" id="KW-1185">Reference proteome</keyword>
<reference evidence="1" key="1">
    <citation type="submission" date="2009-04" db="EMBL/GenBank/DDBJ databases">
        <authorList>
            <person name="Weinstock G."/>
            <person name="Sodergren E."/>
            <person name="Clifton S."/>
            <person name="Fulton L."/>
            <person name="Fulton B."/>
            <person name="Courtney L."/>
            <person name="Fronick C."/>
            <person name="Harrison M."/>
            <person name="Strong C."/>
            <person name="Farmer C."/>
            <person name="Delahaunty K."/>
            <person name="Markovic C."/>
            <person name="Hall O."/>
            <person name="Minx P."/>
            <person name="Tomlinson C."/>
            <person name="Mitreva M."/>
            <person name="Nelson J."/>
            <person name="Hou S."/>
            <person name="Wollam A."/>
            <person name="Pepin K.H."/>
            <person name="Johnson M."/>
            <person name="Bhonagiri V."/>
            <person name="Nash W.E."/>
            <person name="Warren W."/>
            <person name="Chinwalla A."/>
            <person name="Mardis E.R."/>
            <person name="Wilson R.K."/>
        </authorList>
    </citation>
    <scope>NUCLEOTIDE SEQUENCE [LARGE SCALE GENOMIC DNA]</scope>
    <source>
        <strain evidence="1">DSM 14600</strain>
    </source>
</reference>